<evidence type="ECO:0000313" key="2">
    <source>
        <dbReference type="EMBL" id="RAK57896.1"/>
    </source>
</evidence>
<dbReference type="EMBL" id="QFYR01000001">
    <property type="protein sequence ID" value="RAK57896.1"/>
    <property type="molecule type" value="Genomic_DNA"/>
</dbReference>
<dbReference type="RefSeq" id="WP_111514346.1">
    <property type="nucleotide sequence ID" value="NZ_QFYR01000001.1"/>
</dbReference>
<comment type="caution">
    <text evidence="2">The sequence shown here is derived from an EMBL/GenBank/DDBJ whole genome shotgun (WGS) entry which is preliminary data.</text>
</comment>
<feature type="transmembrane region" description="Helical" evidence="1">
    <location>
        <begin position="87"/>
        <end position="109"/>
    </location>
</feature>
<feature type="transmembrane region" description="Helical" evidence="1">
    <location>
        <begin position="164"/>
        <end position="181"/>
    </location>
</feature>
<evidence type="ECO:0008006" key="4">
    <source>
        <dbReference type="Google" id="ProtNLM"/>
    </source>
</evidence>
<protein>
    <recommendedName>
        <fullName evidence="4">DUF308 domain-containing protein</fullName>
    </recommendedName>
</protein>
<evidence type="ECO:0000256" key="1">
    <source>
        <dbReference type="SAM" id="Phobius"/>
    </source>
</evidence>
<feature type="transmembrane region" description="Helical" evidence="1">
    <location>
        <begin position="140"/>
        <end position="158"/>
    </location>
</feature>
<name>A0A328AW15_9CAUL</name>
<dbReference type="AlphaFoldDB" id="A0A328AW15"/>
<reference evidence="3" key="1">
    <citation type="submission" date="2018-05" db="EMBL/GenBank/DDBJ databases">
        <authorList>
            <person name="Li X."/>
        </authorList>
    </citation>
    <scope>NUCLEOTIDE SEQUENCE [LARGE SCALE GENOMIC DNA]</scope>
    <source>
        <strain evidence="3">YIM 73061</strain>
    </source>
</reference>
<accession>A0A328AW15</accession>
<sequence>MVISKSEAALALSDIEKTTARAGVQRGYRIMGPILVLWGVIWAIGYGAMGVLPISNWGAVWAVLDLIGIVASIVMGRSASSERKSAYSWRVALLALTAGAFVACTFSVLRPDSGAAYMVFPGLLTGFIYIVVGTWRMTRLAWIGVVIAAATMVGWFFFLPYIAFWMAVVGGGGLIAGGLWLRSA</sequence>
<dbReference type="OrthoDB" id="7192747at2"/>
<feature type="transmembrane region" description="Helical" evidence="1">
    <location>
        <begin position="30"/>
        <end position="48"/>
    </location>
</feature>
<keyword evidence="3" id="KW-1185">Reference proteome</keyword>
<evidence type="ECO:0000313" key="3">
    <source>
        <dbReference type="Proteomes" id="UP000249725"/>
    </source>
</evidence>
<gene>
    <name evidence="2" type="ORF">DJ018_08305</name>
</gene>
<keyword evidence="1" id="KW-0812">Transmembrane</keyword>
<proteinExistence type="predicted"/>
<keyword evidence="1" id="KW-0472">Membrane</keyword>
<keyword evidence="1" id="KW-1133">Transmembrane helix</keyword>
<dbReference type="Proteomes" id="UP000249725">
    <property type="component" value="Unassembled WGS sequence"/>
</dbReference>
<feature type="transmembrane region" description="Helical" evidence="1">
    <location>
        <begin position="54"/>
        <end position="75"/>
    </location>
</feature>
<feature type="transmembrane region" description="Helical" evidence="1">
    <location>
        <begin position="115"/>
        <end position="133"/>
    </location>
</feature>
<organism evidence="2 3">
    <name type="scientific">Phenylobacterium deserti</name>
    <dbReference type="NCBI Taxonomy" id="1914756"/>
    <lineage>
        <taxon>Bacteria</taxon>
        <taxon>Pseudomonadati</taxon>
        <taxon>Pseudomonadota</taxon>
        <taxon>Alphaproteobacteria</taxon>
        <taxon>Caulobacterales</taxon>
        <taxon>Caulobacteraceae</taxon>
        <taxon>Phenylobacterium</taxon>
    </lineage>
</organism>